<dbReference type="GO" id="GO:0008236">
    <property type="term" value="F:serine-type peptidase activity"/>
    <property type="evidence" value="ECO:0007669"/>
    <property type="project" value="UniProtKB-KW"/>
</dbReference>
<dbReference type="STRING" id="687842.ASU31_00555"/>
<dbReference type="GO" id="GO:0030288">
    <property type="term" value="C:outer membrane-bounded periplasmic space"/>
    <property type="evidence" value="ECO:0007669"/>
    <property type="project" value="TreeGrafter"/>
</dbReference>
<evidence type="ECO:0000259" key="6">
    <source>
        <dbReference type="PROSITE" id="PS50106"/>
    </source>
</evidence>
<dbReference type="InterPro" id="IPR005151">
    <property type="entry name" value="Tail-specific_protease"/>
</dbReference>
<dbReference type="InterPro" id="IPR040573">
    <property type="entry name" value="TSP_N"/>
</dbReference>
<evidence type="ECO:0000313" key="7">
    <source>
        <dbReference type="EMBL" id="KRT17822.1"/>
    </source>
</evidence>
<evidence type="ECO:0000256" key="2">
    <source>
        <dbReference type="ARBA" id="ARBA00022670"/>
    </source>
</evidence>
<evidence type="ECO:0000256" key="5">
    <source>
        <dbReference type="RuleBase" id="RU004404"/>
    </source>
</evidence>
<keyword evidence="4 5" id="KW-0720">Serine protease</keyword>
<dbReference type="Pfam" id="PF11818">
    <property type="entry name" value="DUF3340"/>
    <property type="match status" value="1"/>
</dbReference>
<evidence type="ECO:0000256" key="4">
    <source>
        <dbReference type="ARBA" id="ARBA00022825"/>
    </source>
</evidence>
<dbReference type="SUPFAM" id="SSF52096">
    <property type="entry name" value="ClpP/crotonase"/>
    <property type="match status" value="1"/>
</dbReference>
<gene>
    <name evidence="7" type="ORF">ASU31_00555</name>
</gene>
<dbReference type="PROSITE" id="PS50106">
    <property type="entry name" value="PDZ"/>
    <property type="match status" value="1"/>
</dbReference>
<dbReference type="InterPro" id="IPR020992">
    <property type="entry name" value="Tail_Prtase_C"/>
</dbReference>
<dbReference type="NCBIfam" id="TIGR00225">
    <property type="entry name" value="prc"/>
    <property type="match status" value="1"/>
</dbReference>
<keyword evidence="8" id="KW-1185">Reference proteome</keyword>
<dbReference type="GO" id="GO:0007165">
    <property type="term" value="P:signal transduction"/>
    <property type="evidence" value="ECO:0007669"/>
    <property type="project" value="TreeGrafter"/>
</dbReference>
<dbReference type="Gene3D" id="3.90.226.10">
    <property type="entry name" value="2-enoyl-CoA Hydratase, Chain A, domain 1"/>
    <property type="match status" value="1"/>
</dbReference>
<accession>A0A0T5VVC0</accession>
<sequence>MIKRIIIIMVFAISLSLDSAGFQSKEILLDLKPDERQSITSKVVVKMITQSNYKKISLNDSISALIFANYLKSLDGTHIYFLDSDLKEFDKFKTRLDDDLTLGELSDPFAIFNTYMKRYRERWEYALSLLNHNIDLGKKETYQYDRKDLPYFKNMQEANLLWTKRVKFDLLNLKLANADLTVNKEILKKRYQNFIDQSKKMTNQDVFQLFMNAFTISVDPHTNYFTPAKSADNAIRMSRSLEGIGATLASENEYITIKSITPGGPAYKTKRFHADDRIVAVAQGKDGDFQDILGWRLQDAIQLIRGARGSLVRFKILSKDKKISDRPEVIEVVREKIILEEASAKKEVKSYYSNGKNYKIGFINIPSFYMDVADYQSGNPNYKSTTRDVKLILDSLKLMKVDGIVVDLRNNGGGSLQEAISLTGLFIKNGPVVQVRDSRQKIRVDDDLDSTINYNGPLAVLIDRFSASASEIFAGAIQDYGRGIILGNQSYGKGTVQTQIDIAKAIMNGNDNPDLASGMGQLNLTIGKFYRINGSSTQHKGVMPDIALPSLIPSSRYGEDTEPAALPWDTIEGTKYTPVGSLIDLLPSLRSMHTQRAEEDKSAYTYFEDFDAELNRAEHTKTLTINEQRLKQDRDISEQKTVDRNNLLRKAMGLPLVKKGDSNASTDDLDFSKREAGQILTDYIFLKGVEK</sequence>
<evidence type="ECO:0000256" key="1">
    <source>
        <dbReference type="ARBA" id="ARBA00009179"/>
    </source>
</evidence>
<dbReference type="GO" id="GO:0006508">
    <property type="term" value="P:proteolysis"/>
    <property type="evidence" value="ECO:0007669"/>
    <property type="project" value="UniProtKB-KW"/>
</dbReference>
<proteinExistence type="inferred from homology"/>
<dbReference type="AlphaFoldDB" id="A0A0T5VVC0"/>
<dbReference type="Pfam" id="PF17804">
    <property type="entry name" value="TSP_NTD"/>
    <property type="match status" value="1"/>
</dbReference>
<keyword evidence="2 5" id="KW-0645">Protease</keyword>
<evidence type="ECO:0000313" key="8">
    <source>
        <dbReference type="Proteomes" id="UP000051950"/>
    </source>
</evidence>
<dbReference type="PANTHER" id="PTHR32060:SF22">
    <property type="entry name" value="CARBOXYL-TERMINAL-PROCESSING PEPTIDASE 3, CHLOROPLASTIC"/>
    <property type="match status" value="1"/>
</dbReference>
<dbReference type="PANTHER" id="PTHR32060">
    <property type="entry name" value="TAIL-SPECIFIC PROTEASE"/>
    <property type="match status" value="1"/>
</dbReference>
<dbReference type="SUPFAM" id="SSF50156">
    <property type="entry name" value="PDZ domain-like"/>
    <property type="match status" value="1"/>
</dbReference>
<dbReference type="SMART" id="SM00245">
    <property type="entry name" value="TSPc"/>
    <property type="match status" value="1"/>
</dbReference>
<dbReference type="Pfam" id="PF03572">
    <property type="entry name" value="Peptidase_S41"/>
    <property type="match status" value="1"/>
</dbReference>
<dbReference type="EMBL" id="LMZQ01000001">
    <property type="protein sequence ID" value="KRT17822.1"/>
    <property type="molecule type" value="Genomic_DNA"/>
</dbReference>
<dbReference type="Proteomes" id="UP000051950">
    <property type="component" value="Unassembled WGS sequence"/>
</dbReference>
<dbReference type="RefSeq" id="WP_057930451.1">
    <property type="nucleotide sequence ID" value="NZ_LMZQ01000001.1"/>
</dbReference>
<evidence type="ECO:0000256" key="3">
    <source>
        <dbReference type="ARBA" id="ARBA00022801"/>
    </source>
</evidence>
<organism evidence="7 8">
    <name type="scientific">Pedobacter ginsenosidimutans</name>
    <dbReference type="NCBI Taxonomy" id="687842"/>
    <lineage>
        <taxon>Bacteria</taxon>
        <taxon>Pseudomonadati</taxon>
        <taxon>Bacteroidota</taxon>
        <taxon>Sphingobacteriia</taxon>
        <taxon>Sphingobacteriales</taxon>
        <taxon>Sphingobacteriaceae</taxon>
        <taxon>Pedobacter</taxon>
    </lineage>
</organism>
<dbReference type="CDD" id="cd07560">
    <property type="entry name" value="Peptidase_S41_CPP"/>
    <property type="match status" value="1"/>
</dbReference>
<dbReference type="InterPro" id="IPR029045">
    <property type="entry name" value="ClpP/crotonase-like_dom_sf"/>
</dbReference>
<dbReference type="InterPro" id="IPR001478">
    <property type="entry name" value="PDZ"/>
</dbReference>
<comment type="caution">
    <text evidence="7">The sequence shown here is derived from an EMBL/GenBank/DDBJ whole genome shotgun (WGS) entry which is preliminary data.</text>
</comment>
<dbReference type="InterPro" id="IPR036034">
    <property type="entry name" value="PDZ_sf"/>
</dbReference>
<dbReference type="Pfam" id="PF00595">
    <property type="entry name" value="PDZ"/>
    <property type="match status" value="1"/>
</dbReference>
<reference evidence="7 8" key="1">
    <citation type="submission" date="2015-11" db="EMBL/GenBank/DDBJ databases">
        <title>Sequence of Pedobacter ginsenosidimutans.</title>
        <authorList>
            <person name="Carson E."/>
            <person name="Keyser V."/>
            <person name="Newman J."/>
            <person name="Miller J."/>
        </authorList>
    </citation>
    <scope>NUCLEOTIDE SEQUENCE [LARGE SCALE GENOMIC DNA]</scope>
    <source>
        <strain evidence="7 8">KACC 14530</strain>
    </source>
</reference>
<dbReference type="InterPro" id="IPR004447">
    <property type="entry name" value="Peptidase_S41A"/>
</dbReference>
<protein>
    <submittedName>
        <fullName evidence="7">Peptidase S41</fullName>
    </submittedName>
</protein>
<comment type="similarity">
    <text evidence="1 5">Belongs to the peptidase S41A family.</text>
</comment>
<dbReference type="Gene3D" id="2.30.42.10">
    <property type="match status" value="1"/>
</dbReference>
<dbReference type="SMART" id="SM00228">
    <property type="entry name" value="PDZ"/>
    <property type="match status" value="1"/>
</dbReference>
<dbReference type="CDD" id="cd06782">
    <property type="entry name" value="cpPDZ_CPP-like"/>
    <property type="match status" value="1"/>
</dbReference>
<dbReference type="FunFam" id="3.90.226.10:FF:000090">
    <property type="entry name" value="Tail-specific protease"/>
    <property type="match status" value="1"/>
</dbReference>
<name>A0A0T5VVC0_9SPHI</name>
<dbReference type="OrthoDB" id="9812068at2"/>
<keyword evidence="3 5" id="KW-0378">Hydrolase</keyword>
<dbReference type="GO" id="GO:0004175">
    <property type="term" value="F:endopeptidase activity"/>
    <property type="evidence" value="ECO:0007669"/>
    <property type="project" value="TreeGrafter"/>
</dbReference>
<feature type="domain" description="PDZ" evidence="6">
    <location>
        <begin position="234"/>
        <end position="311"/>
    </location>
</feature>